<evidence type="ECO:0000313" key="10">
    <source>
        <dbReference type="Proteomes" id="UP000293300"/>
    </source>
</evidence>
<dbReference type="EMBL" id="SJPE01000006">
    <property type="protein sequence ID" value="TBX69613.1"/>
    <property type="molecule type" value="Genomic_DNA"/>
</dbReference>
<keyword evidence="3" id="KW-0813">Transport</keyword>
<comment type="caution">
    <text evidence="9">The sequence shown here is derived from an EMBL/GenBank/DDBJ whole genome shotgun (WGS) entry which is preliminary data.</text>
</comment>
<sequence>MKHYFFILISIMFTSIGVYGQDTLMVSKKEIQEKAAAGNLQLKLAEKTYLSAKADYQQSNALFLPNLSASHTALVTTNPLMAFGSKLNQEILTASDFNPSLLNDPKKTQNFATVISVQQPLVNADGLYERKAAYAKMGAYQLQSERTQEYIQLETDKAYMQLQLAYQAVTVLKKAEATAVANLKVIDNYFKQGLVQKTDVLNVQIRVNDVSNQLHYAQSNVQNASDYLGFLLNEDLTNKVYKPTEPLANTIAPVVLIAQVPENRKDIQALKQAETAYQKMYVSSKMNFLPRLNAFGSYELYDQSLLGTKAKGYTVGAQLSWNVFDGSKSIGKMAKAKADYQKATLETEQYKKKSQLELNQTNRQLGDAENKVSLTQLAFEQAQEAYRIRQNRFAQGLEKTTDLLQAETQLVQKELEHLQAVFEYNFTKQYLQFLTY</sequence>
<evidence type="ECO:0000256" key="1">
    <source>
        <dbReference type="ARBA" id="ARBA00004442"/>
    </source>
</evidence>
<dbReference type="Proteomes" id="UP000293300">
    <property type="component" value="Unassembled WGS sequence"/>
</dbReference>
<dbReference type="InterPro" id="IPR003423">
    <property type="entry name" value="OMP_efflux"/>
</dbReference>
<evidence type="ECO:0000256" key="4">
    <source>
        <dbReference type="ARBA" id="ARBA00022452"/>
    </source>
</evidence>
<accession>A0A4V2L5B9</accession>
<dbReference type="PANTHER" id="PTHR30026">
    <property type="entry name" value="OUTER MEMBRANE PROTEIN TOLC"/>
    <property type="match status" value="1"/>
</dbReference>
<evidence type="ECO:0000256" key="7">
    <source>
        <dbReference type="ARBA" id="ARBA00023237"/>
    </source>
</evidence>
<evidence type="ECO:0000313" key="9">
    <source>
        <dbReference type="EMBL" id="TBX69613.1"/>
    </source>
</evidence>
<keyword evidence="5" id="KW-0812">Transmembrane</keyword>
<dbReference type="GO" id="GO:0009279">
    <property type="term" value="C:cell outer membrane"/>
    <property type="evidence" value="ECO:0007669"/>
    <property type="project" value="UniProtKB-SubCell"/>
</dbReference>
<gene>
    <name evidence="9" type="ORF">EZL74_06970</name>
</gene>
<dbReference type="Pfam" id="PF02321">
    <property type="entry name" value="OEP"/>
    <property type="match status" value="2"/>
</dbReference>
<reference evidence="9 10" key="1">
    <citation type="submission" date="2019-02" db="EMBL/GenBank/DDBJ databases">
        <title>Flavobacterium sp. RD-2-33 isolated from forest soil.</title>
        <authorList>
            <person name="Chaudhary D.K."/>
        </authorList>
    </citation>
    <scope>NUCLEOTIDE SEQUENCE [LARGE SCALE GENOMIC DNA]</scope>
    <source>
        <strain evidence="9 10">RD-2-33</strain>
    </source>
</reference>
<organism evidence="9 10">
    <name type="scientific">Flavobacterium silvisoli</name>
    <dbReference type="NCBI Taxonomy" id="2529433"/>
    <lineage>
        <taxon>Bacteria</taxon>
        <taxon>Pseudomonadati</taxon>
        <taxon>Bacteroidota</taxon>
        <taxon>Flavobacteriia</taxon>
        <taxon>Flavobacteriales</taxon>
        <taxon>Flavobacteriaceae</taxon>
        <taxon>Flavobacterium</taxon>
    </lineage>
</organism>
<dbReference type="GO" id="GO:1990281">
    <property type="term" value="C:efflux pump complex"/>
    <property type="evidence" value="ECO:0007669"/>
    <property type="project" value="TreeGrafter"/>
</dbReference>
<keyword evidence="10" id="KW-1185">Reference proteome</keyword>
<keyword evidence="7" id="KW-0998">Cell outer membrane</keyword>
<evidence type="ECO:0000256" key="3">
    <source>
        <dbReference type="ARBA" id="ARBA00022448"/>
    </source>
</evidence>
<comment type="subcellular location">
    <subcellularLocation>
        <location evidence="1">Cell outer membrane</location>
    </subcellularLocation>
</comment>
<comment type="similarity">
    <text evidence="2">Belongs to the outer membrane factor (OMF) (TC 1.B.17) family.</text>
</comment>
<protein>
    <submittedName>
        <fullName evidence="9">TolC family protein</fullName>
    </submittedName>
</protein>
<evidence type="ECO:0000256" key="6">
    <source>
        <dbReference type="ARBA" id="ARBA00023136"/>
    </source>
</evidence>
<evidence type="ECO:0000256" key="8">
    <source>
        <dbReference type="SAM" id="Coils"/>
    </source>
</evidence>
<dbReference type="PANTHER" id="PTHR30026:SF20">
    <property type="entry name" value="OUTER MEMBRANE PROTEIN TOLC"/>
    <property type="match status" value="1"/>
</dbReference>
<feature type="coiled-coil region" evidence="8">
    <location>
        <begin position="333"/>
        <end position="371"/>
    </location>
</feature>
<keyword evidence="8" id="KW-0175">Coiled coil</keyword>
<dbReference type="OrthoDB" id="13803at2"/>
<dbReference type="InterPro" id="IPR051906">
    <property type="entry name" value="TolC-like"/>
</dbReference>
<dbReference type="AlphaFoldDB" id="A0A4V2L5B9"/>
<keyword evidence="6" id="KW-0472">Membrane</keyword>
<evidence type="ECO:0000256" key="5">
    <source>
        <dbReference type="ARBA" id="ARBA00022692"/>
    </source>
</evidence>
<dbReference type="SUPFAM" id="SSF56954">
    <property type="entry name" value="Outer membrane efflux proteins (OEP)"/>
    <property type="match status" value="1"/>
</dbReference>
<name>A0A4V2L5B9_9FLAO</name>
<proteinExistence type="inferred from homology"/>
<dbReference type="GO" id="GO:0015288">
    <property type="term" value="F:porin activity"/>
    <property type="evidence" value="ECO:0007669"/>
    <property type="project" value="TreeGrafter"/>
</dbReference>
<dbReference type="Gene3D" id="1.20.1600.10">
    <property type="entry name" value="Outer membrane efflux proteins (OEP)"/>
    <property type="match status" value="1"/>
</dbReference>
<evidence type="ECO:0000256" key="2">
    <source>
        <dbReference type="ARBA" id="ARBA00007613"/>
    </source>
</evidence>
<dbReference type="RefSeq" id="WP_131475883.1">
    <property type="nucleotide sequence ID" value="NZ_SJPE01000006.1"/>
</dbReference>
<dbReference type="GO" id="GO:0015562">
    <property type="term" value="F:efflux transmembrane transporter activity"/>
    <property type="evidence" value="ECO:0007669"/>
    <property type="project" value="InterPro"/>
</dbReference>
<keyword evidence="4" id="KW-1134">Transmembrane beta strand</keyword>